<feature type="transmembrane region" description="Helical" evidence="10">
    <location>
        <begin position="62"/>
        <end position="81"/>
    </location>
</feature>
<name>A0AAW1NEJ8_SAPOF</name>
<evidence type="ECO:0000256" key="1">
    <source>
        <dbReference type="ARBA" id="ARBA00004141"/>
    </source>
</evidence>
<keyword evidence="15" id="KW-1185">Reference proteome</keyword>
<feature type="transmembrane region" description="Helical" evidence="10">
    <location>
        <begin position="29"/>
        <end position="50"/>
    </location>
</feature>
<feature type="domain" description="Cation/H(+) antiporter central" evidence="12">
    <location>
        <begin position="525"/>
        <end position="625"/>
    </location>
</feature>
<dbReference type="GO" id="GO:1902600">
    <property type="term" value="P:proton transmembrane transport"/>
    <property type="evidence" value="ECO:0007669"/>
    <property type="project" value="InterPro"/>
</dbReference>
<keyword evidence="8 10" id="KW-0472">Membrane</keyword>
<evidence type="ECO:0000313" key="15">
    <source>
        <dbReference type="Proteomes" id="UP001443914"/>
    </source>
</evidence>
<keyword evidence="2" id="KW-0813">Transport</keyword>
<dbReference type="InterPro" id="IPR038770">
    <property type="entry name" value="Na+/solute_symporter_sf"/>
</dbReference>
<gene>
    <name evidence="14" type="ORF">RND81_01G119000</name>
</gene>
<dbReference type="Gene3D" id="1.20.1530.20">
    <property type="match status" value="1"/>
</dbReference>
<feature type="transmembrane region" description="Helical" evidence="10">
    <location>
        <begin position="284"/>
        <end position="315"/>
    </location>
</feature>
<dbReference type="Pfam" id="PF23256">
    <property type="entry name" value="CHX17_2nd"/>
    <property type="match status" value="1"/>
</dbReference>
<evidence type="ECO:0000313" key="14">
    <source>
        <dbReference type="EMBL" id="KAK9756757.1"/>
    </source>
</evidence>
<evidence type="ECO:0000256" key="6">
    <source>
        <dbReference type="ARBA" id="ARBA00022989"/>
    </source>
</evidence>
<dbReference type="PANTHER" id="PTHR32468">
    <property type="entry name" value="CATION/H + ANTIPORTER"/>
    <property type="match status" value="1"/>
</dbReference>
<feature type="transmembrane region" description="Helical" evidence="10">
    <location>
        <begin position="424"/>
        <end position="446"/>
    </location>
</feature>
<dbReference type="Pfam" id="PF23259">
    <property type="entry name" value="CHX17_C"/>
    <property type="match status" value="1"/>
</dbReference>
<keyword evidence="7" id="KW-0406">Ion transport</keyword>
<protein>
    <recommendedName>
        <fullName evidence="16">Cation/H+ exchanger domain-containing protein</fullName>
    </recommendedName>
</protein>
<proteinExistence type="inferred from homology"/>
<dbReference type="GO" id="GO:0016020">
    <property type="term" value="C:membrane"/>
    <property type="evidence" value="ECO:0007669"/>
    <property type="project" value="UniProtKB-SubCell"/>
</dbReference>
<dbReference type="AlphaFoldDB" id="A0AAW1NEJ8"/>
<evidence type="ECO:0000256" key="3">
    <source>
        <dbReference type="ARBA" id="ARBA00022538"/>
    </source>
</evidence>
<comment type="similarity">
    <text evidence="9">Belongs to the monovalent cation:proton antiporter 2 (CPA2) transporter (TC 2.A.37) family. CHX (TC 2.A.37.4) subfamily.</text>
</comment>
<comment type="caution">
    <text evidence="14">The sequence shown here is derived from an EMBL/GenBank/DDBJ whole genome shotgun (WGS) entry which is preliminary data.</text>
</comment>
<evidence type="ECO:0000256" key="4">
    <source>
        <dbReference type="ARBA" id="ARBA00022692"/>
    </source>
</evidence>
<dbReference type="GO" id="GO:0012505">
    <property type="term" value="C:endomembrane system"/>
    <property type="evidence" value="ECO:0007669"/>
    <property type="project" value="TreeGrafter"/>
</dbReference>
<feature type="transmembrane region" description="Helical" evidence="10">
    <location>
        <begin position="172"/>
        <end position="192"/>
    </location>
</feature>
<organism evidence="14 15">
    <name type="scientific">Saponaria officinalis</name>
    <name type="common">Common soapwort</name>
    <name type="synonym">Lychnis saponaria</name>
    <dbReference type="NCBI Taxonomy" id="3572"/>
    <lineage>
        <taxon>Eukaryota</taxon>
        <taxon>Viridiplantae</taxon>
        <taxon>Streptophyta</taxon>
        <taxon>Embryophyta</taxon>
        <taxon>Tracheophyta</taxon>
        <taxon>Spermatophyta</taxon>
        <taxon>Magnoliopsida</taxon>
        <taxon>eudicotyledons</taxon>
        <taxon>Gunneridae</taxon>
        <taxon>Pentapetalae</taxon>
        <taxon>Caryophyllales</taxon>
        <taxon>Caryophyllaceae</taxon>
        <taxon>Caryophylleae</taxon>
        <taxon>Saponaria</taxon>
    </lineage>
</organism>
<dbReference type="Proteomes" id="UP001443914">
    <property type="component" value="Unassembled WGS sequence"/>
</dbReference>
<evidence type="ECO:0000259" key="13">
    <source>
        <dbReference type="Pfam" id="PF23259"/>
    </source>
</evidence>
<evidence type="ECO:0000259" key="11">
    <source>
        <dbReference type="Pfam" id="PF00999"/>
    </source>
</evidence>
<sequence>MMNNTTEEKYIDRNQETCMTVPPWFPRSHWPLVEFPFITLQLQMIVIFCLTQAIHRLFFKRLGIPPLLSQLLAGIVLSPTGNSLAVAKVRDLIFPPASEEVTAIISMLGFGLSLFMTAVKMDFTMIKRTGKKPIIIGLSVLLITGVTTSLVAITFVSSFLDFDKNQGAFSDFSATASLTALIAFPVIGVLLTDLNLLNSKLGRLAVSSGMICDITSITFNMASKTLSSVLKNGHDKTKLQILTAQNFLLVLLILIAMFVLRYFLKWMIKGTPKGRPVNERYLILVFALMLMGGLVTNVSGQFVLLGFFAVGAAIPEGPPLGSGIVDKFDFLVSDMLQPFFITTSAMKAYVFDVELRGVFALGRHLIVLSAYVSKFLVCLVFGSLFNMELSDTLALSAIMSSKGFVDVGNFVMFRQSLLIEEETYSYLILVTTIASFVVPLSVKYLYNPLKKYAGYEKRCIMHSTNDDPELRVVACIFRPDNVSAITNLLVISSPSKANPMIVDVLQLIRLAGRAQPVFVSHDLQQTKSSDKFEDIIWAFNSFKQAYTSNTLSMSFFTAVSPAEAMHDDVCTLALDKMASVIILPFHRKLNIDGHIDVDDHFQRVLNKSLLEDAPCSVGILVDRGNKKLTRSTSVQSTPLSSIAVQQMDDQEEILKVAVIFIGGKDDQEAVSYGKRIANKGVKVQVIRLMAVGEENQLTMADCWVLPGSRERDMNGYESHIKYEEQKVKDGPETVKYIWSIVENYDLMIVGRRVGEGQECAQTSGLQGWSEIPELGVLGDLLAQPDLKCRTSILVLQQQQQWTFSNRDLSFRAPS</sequence>
<evidence type="ECO:0000256" key="5">
    <source>
        <dbReference type="ARBA" id="ARBA00022958"/>
    </source>
</evidence>
<evidence type="ECO:0000256" key="7">
    <source>
        <dbReference type="ARBA" id="ARBA00023065"/>
    </source>
</evidence>
<dbReference type="GO" id="GO:0006885">
    <property type="term" value="P:regulation of pH"/>
    <property type="evidence" value="ECO:0007669"/>
    <property type="project" value="TreeGrafter"/>
</dbReference>
<evidence type="ECO:0000256" key="9">
    <source>
        <dbReference type="ARBA" id="ARBA00038341"/>
    </source>
</evidence>
<feature type="transmembrane region" description="Helical" evidence="10">
    <location>
        <begin position="135"/>
        <end position="160"/>
    </location>
</feature>
<dbReference type="InterPro" id="IPR050794">
    <property type="entry name" value="CPA2_transporter"/>
</dbReference>
<dbReference type="GO" id="GO:0015297">
    <property type="term" value="F:antiporter activity"/>
    <property type="evidence" value="ECO:0007669"/>
    <property type="project" value="InterPro"/>
</dbReference>
<evidence type="ECO:0008006" key="16">
    <source>
        <dbReference type="Google" id="ProtNLM"/>
    </source>
</evidence>
<feature type="domain" description="Cation/H(+) antiporter C-terminal" evidence="13">
    <location>
        <begin position="654"/>
        <end position="798"/>
    </location>
</feature>
<keyword evidence="6 10" id="KW-1133">Transmembrane helix</keyword>
<evidence type="ECO:0000256" key="2">
    <source>
        <dbReference type="ARBA" id="ARBA00022448"/>
    </source>
</evidence>
<reference evidence="14" key="1">
    <citation type="submission" date="2024-03" db="EMBL/GenBank/DDBJ databases">
        <title>WGS assembly of Saponaria officinalis var. Norfolk2.</title>
        <authorList>
            <person name="Jenkins J."/>
            <person name="Shu S."/>
            <person name="Grimwood J."/>
            <person name="Barry K."/>
            <person name="Goodstein D."/>
            <person name="Schmutz J."/>
            <person name="Leebens-Mack J."/>
            <person name="Osbourn A."/>
        </authorList>
    </citation>
    <scope>NUCLEOTIDE SEQUENCE [LARGE SCALE GENOMIC DNA]</scope>
    <source>
        <strain evidence="14">JIC</strain>
    </source>
</reference>
<feature type="transmembrane region" description="Helical" evidence="10">
    <location>
        <begin position="101"/>
        <end position="123"/>
    </location>
</feature>
<keyword evidence="4 10" id="KW-0812">Transmembrane</keyword>
<feature type="transmembrane region" description="Helical" evidence="10">
    <location>
        <begin position="242"/>
        <end position="264"/>
    </location>
</feature>
<keyword evidence="5" id="KW-0630">Potassium</keyword>
<keyword evidence="3" id="KW-0633">Potassium transport</keyword>
<evidence type="ECO:0000256" key="10">
    <source>
        <dbReference type="SAM" id="Phobius"/>
    </source>
</evidence>
<feature type="transmembrane region" description="Helical" evidence="10">
    <location>
        <begin position="365"/>
        <end position="387"/>
    </location>
</feature>
<accession>A0AAW1NEJ8</accession>
<dbReference type="InterPro" id="IPR057290">
    <property type="entry name" value="CHX17_C"/>
</dbReference>
<dbReference type="EMBL" id="JBDFQZ010000001">
    <property type="protein sequence ID" value="KAK9756757.1"/>
    <property type="molecule type" value="Genomic_DNA"/>
</dbReference>
<feature type="domain" description="Cation/H+ exchanger transmembrane" evidence="11">
    <location>
        <begin position="53"/>
        <end position="444"/>
    </location>
</feature>
<dbReference type="PANTHER" id="PTHR32468:SF17">
    <property type="entry name" value="CATION_H(+) ANTIPORTER 4"/>
    <property type="match status" value="1"/>
</dbReference>
<dbReference type="Pfam" id="PF00999">
    <property type="entry name" value="Na_H_Exchanger"/>
    <property type="match status" value="1"/>
</dbReference>
<evidence type="ECO:0000259" key="12">
    <source>
        <dbReference type="Pfam" id="PF23256"/>
    </source>
</evidence>
<dbReference type="InterPro" id="IPR006153">
    <property type="entry name" value="Cation/H_exchanger_TM"/>
</dbReference>
<feature type="transmembrane region" description="Helical" evidence="10">
    <location>
        <begin position="204"/>
        <end position="222"/>
    </location>
</feature>
<dbReference type="GO" id="GO:0006813">
    <property type="term" value="P:potassium ion transport"/>
    <property type="evidence" value="ECO:0007669"/>
    <property type="project" value="UniProtKB-KW"/>
</dbReference>
<dbReference type="InterPro" id="IPR057291">
    <property type="entry name" value="CHX17_2nd"/>
</dbReference>
<comment type="subcellular location">
    <subcellularLocation>
        <location evidence="1">Membrane</location>
        <topology evidence="1">Multi-pass membrane protein</topology>
    </subcellularLocation>
</comment>
<evidence type="ECO:0000256" key="8">
    <source>
        <dbReference type="ARBA" id="ARBA00023136"/>
    </source>
</evidence>